<dbReference type="PANTHER" id="PTHR12197:SF273">
    <property type="entry name" value="MYND-TYPE ZINC FINGER PROTEIN SAMB"/>
    <property type="match status" value="1"/>
</dbReference>
<dbReference type="PANTHER" id="PTHR12197">
    <property type="entry name" value="HISTONE-LYSINE N-METHYLTRANSFERASE SMYD"/>
    <property type="match status" value="1"/>
</dbReference>
<dbReference type="Gene3D" id="2.170.270.10">
    <property type="entry name" value="SET domain"/>
    <property type="match status" value="1"/>
</dbReference>
<protein>
    <recommendedName>
        <fullName evidence="1">SET domain-containing protein</fullName>
    </recommendedName>
</protein>
<dbReference type="EMBL" id="CAWUON010000015">
    <property type="protein sequence ID" value="CAK7266021.1"/>
    <property type="molecule type" value="Genomic_DNA"/>
</dbReference>
<sequence>MPETAAGSEMADLLEQRQKLTDKIRKEPNDVVLYLRRAVVYSDMGYPDLALGDTYRVGRLMAQMMEYYHYTASQQAYAALRLYAEIIVYVRQPIAVPEVLRGVTLEQTLAESNGNFVVGSRETDLDHEEYYNHDLDDDPLLPLCRKLAFIVNIRKYQIASFNLLLCGCLRSAYTECDQGLNEDPGNEELLQIKALVETAGRQRLRQSGCLDSEFDPADLPDRGFARREVYPWNTHEPDRCSPASLAFLNEQLAIVAPKCEVRAVQLPVLSAQGSRESATVSAKRWQLGIFAKEPIAAGEVVLRESSLLSACNRQTAAACDVCSSDISGTDDKTDGTYSSVDSTISCSKCDAMFCGEECYERALGAYHPPDCRWKDIAYVFEEWSPRVDDDVLYLLLVTRVLTMAKRQNCHPLELKEVKHLWGDFVPAATNTHNAASLHHLDPYSPEVVAMAAAGGYAPAAWSLPFNYNDNISTPLRLMEELGLYTNKSLPEMGVWVANTLYAKLRATASARKSRQEGPPDVAAVHPLWSLANHDCDPNVTWEWDGCMVLRAKEERVQLAEDKAAGRTRPGGIAAGQEILNHYCDVNLPVQQRREWASGSLGGTCMCLRCHNEAAAERGQTLSTSFRTTRLYDIMANFHTPISPGTQSALANPQALLDGKNVMPLA</sequence>
<keyword evidence="3" id="KW-1185">Reference proteome</keyword>
<comment type="caution">
    <text evidence="2">The sequence shown here is derived from an EMBL/GenBank/DDBJ whole genome shotgun (WGS) entry which is preliminary data.</text>
</comment>
<dbReference type="InterPro" id="IPR050869">
    <property type="entry name" value="H3K4_H4K5_MeTrfase"/>
</dbReference>
<dbReference type="PROSITE" id="PS50280">
    <property type="entry name" value="SET"/>
    <property type="match status" value="1"/>
</dbReference>
<accession>A0ABP0DEF4</accession>
<gene>
    <name evidence="2" type="ORF">SEPCBS119000_001811</name>
</gene>
<dbReference type="InterPro" id="IPR046341">
    <property type="entry name" value="SET_dom_sf"/>
</dbReference>
<reference evidence="2 3" key="1">
    <citation type="submission" date="2024-01" db="EMBL/GenBank/DDBJ databases">
        <authorList>
            <person name="Allen C."/>
            <person name="Tagirdzhanova G."/>
        </authorList>
    </citation>
    <scope>NUCLEOTIDE SEQUENCE [LARGE SCALE GENOMIC DNA]</scope>
    <source>
        <strain evidence="2 3">CBS 119000</strain>
    </source>
</reference>
<dbReference type="SUPFAM" id="SSF82199">
    <property type="entry name" value="SET domain"/>
    <property type="match status" value="1"/>
</dbReference>
<evidence type="ECO:0000313" key="2">
    <source>
        <dbReference type="EMBL" id="CAK7266021.1"/>
    </source>
</evidence>
<feature type="domain" description="SET" evidence="1">
    <location>
        <begin position="257"/>
        <end position="583"/>
    </location>
</feature>
<dbReference type="Proteomes" id="UP001642502">
    <property type="component" value="Unassembled WGS sequence"/>
</dbReference>
<proteinExistence type="predicted"/>
<evidence type="ECO:0000259" key="1">
    <source>
        <dbReference type="PROSITE" id="PS50280"/>
    </source>
</evidence>
<organism evidence="2 3">
    <name type="scientific">Sporothrix epigloea</name>
    <dbReference type="NCBI Taxonomy" id="1892477"/>
    <lineage>
        <taxon>Eukaryota</taxon>
        <taxon>Fungi</taxon>
        <taxon>Dikarya</taxon>
        <taxon>Ascomycota</taxon>
        <taxon>Pezizomycotina</taxon>
        <taxon>Sordariomycetes</taxon>
        <taxon>Sordariomycetidae</taxon>
        <taxon>Ophiostomatales</taxon>
        <taxon>Ophiostomataceae</taxon>
        <taxon>Sporothrix</taxon>
    </lineage>
</organism>
<name>A0ABP0DEF4_9PEZI</name>
<dbReference type="Pfam" id="PF00856">
    <property type="entry name" value="SET"/>
    <property type="match status" value="1"/>
</dbReference>
<dbReference type="InterPro" id="IPR001214">
    <property type="entry name" value="SET_dom"/>
</dbReference>
<evidence type="ECO:0000313" key="3">
    <source>
        <dbReference type="Proteomes" id="UP001642502"/>
    </source>
</evidence>